<dbReference type="PANTHER" id="PTHR47928:SF190">
    <property type="entry name" value="PENTACOTRIPEPTIDE-REPEAT REGION OF PRORP DOMAIN-CONTAINING PROTEIN"/>
    <property type="match status" value="1"/>
</dbReference>
<name>D8SBW2_SELML</name>
<dbReference type="InterPro" id="IPR011990">
    <property type="entry name" value="TPR-like_helical_dom_sf"/>
</dbReference>
<evidence type="ECO:0008006" key="5">
    <source>
        <dbReference type="Google" id="ProtNLM"/>
    </source>
</evidence>
<dbReference type="Gene3D" id="1.25.40.10">
    <property type="entry name" value="Tetratricopeptide repeat domain"/>
    <property type="match status" value="3"/>
</dbReference>
<dbReference type="Gramene" id="EFJ18078">
    <property type="protein sequence ID" value="EFJ18078"/>
    <property type="gene ID" value="SELMODRAFT_420401"/>
</dbReference>
<dbReference type="EMBL" id="GL377611">
    <property type="protein sequence ID" value="EFJ18078.1"/>
    <property type="molecule type" value="Genomic_DNA"/>
</dbReference>
<dbReference type="AlphaFoldDB" id="D8SBW2"/>
<dbReference type="NCBIfam" id="TIGR00756">
    <property type="entry name" value="PPR"/>
    <property type="match status" value="3"/>
</dbReference>
<dbReference type="Pfam" id="PF13041">
    <property type="entry name" value="PPR_2"/>
    <property type="match status" value="1"/>
</dbReference>
<dbReference type="STRING" id="88036.D8SBW2"/>
<feature type="repeat" description="PPR" evidence="2">
    <location>
        <begin position="163"/>
        <end position="197"/>
    </location>
</feature>
<dbReference type="PROSITE" id="PS51375">
    <property type="entry name" value="PPR"/>
    <property type="match status" value="3"/>
</dbReference>
<dbReference type="PANTHER" id="PTHR47928">
    <property type="entry name" value="REPEAT-CONTAINING PROTEIN, PUTATIVE-RELATED"/>
    <property type="match status" value="1"/>
</dbReference>
<keyword evidence="4" id="KW-1185">Reference proteome</keyword>
<organism evidence="4">
    <name type="scientific">Selaginella moellendorffii</name>
    <name type="common">Spikemoss</name>
    <dbReference type="NCBI Taxonomy" id="88036"/>
    <lineage>
        <taxon>Eukaryota</taxon>
        <taxon>Viridiplantae</taxon>
        <taxon>Streptophyta</taxon>
        <taxon>Embryophyta</taxon>
        <taxon>Tracheophyta</taxon>
        <taxon>Lycopodiopsida</taxon>
        <taxon>Selaginellales</taxon>
        <taxon>Selaginellaceae</taxon>
        <taxon>Selaginella</taxon>
    </lineage>
</organism>
<dbReference type="FunFam" id="1.25.40.10:FF:000158">
    <property type="entry name" value="pentatricopeptide repeat-containing protein At2g33680"/>
    <property type="match status" value="1"/>
</dbReference>
<evidence type="ECO:0000313" key="4">
    <source>
        <dbReference type="Proteomes" id="UP000001514"/>
    </source>
</evidence>
<accession>D8SBW2</accession>
<dbReference type="Pfam" id="PF01535">
    <property type="entry name" value="PPR"/>
    <property type="match status" value="5"/>
</dbReference>
<proteinExistence type="predicted"/>
<dbReference type="GO" id="GO:0048731">
    <property type="term" value="P:system development"/>
    <property type="evidence" value="ECO:0007669"/>
    <property type="project" value="UniProtKB-ARBA"/>
</dbReference>
<keyword evidence="1" id="KW-0677">Repeat</keyword>
<sequence length="308" mass="33550">MACHDILSWNGLLGALVRDGRFTEALKLFQEMPERDVASYNFAIAAVSQGEDLSEARTIFERMPERDLFSWTTLLNALAATGRLTQGRALFNQMPALDIVAWSSMTEAYARAGHTLKAMAIEFNSVSNELMLGGLIISMYGGCGDLTAAANEFHALLLPYHGSPVLWSTMVAAYSQNGLVELAMVLFSTMFGEGVEPSDLTFVTILAACSHGGRLHEGLYYFRVMCTDCGIAPGVQHYHCLIDLLGRSGRLEEARELVTSCADPGAWTILLGKCKLHGNARLGKVATTNLDHHVPGPYLLLANAYTLR</sequence>
<dbReference type="InParanoid" id="D8SBW2"/>
<dbReference type="InterPro" id="IPR050421">
    <property type="entry name" value="PPR"/>
</dbReference>
<dbReference type="InterPro" id="IPR002885">
    <property type="entry name" value="PPR_rpt"/>
</dbReference>
<evidence type="ECO:0000256" key="2">
    <source>
        <dbReference type="PROSITE-ProRule" id="PRU00708"/>
    </source>
</evidence>
<dbReference type="HOGENOM" id="CLU_002706_0_0_1"/>
<feature type="repeat" description="PPR" evidence="2">
    <location>
        <begin position="67"/>
        <end position="101"/>
    </location>
</feature>
<protein>
    <recommendedName>
        <fullName evidence="5">Pentacotripeptide-repeat region of PRORP domain-containing protein</fullName>
    </recommendedName>
</protein>
<feature type="repeat" description="PPR" evidence="2">
    <location>
        <begin position="5"/>
        <end position="39"/>
    </location>
</feature>
<evidence type="ECO:0000256" key="1">
    <source>
        <dbReference type="ARBA" id="ARBA00022737"/>
    </source>
</evidence>
<reference evidence="3 4" key="1">
    <citation type="journal article" date="2011" name="Science">
        <title>The Selaginella genome identifies genetic changes associated with the evolution of vascular plants.</title>
        <authorList>
            <person name="Banks J.A."/>
            <person name="Nishiyama T."/>
            <person name="Hasebe M."/>
            <person name="Bowman J.L."/>
            <person name="Gribskov M."/>
            <person name="dePamphilis C."/>
            <person name="Albert V.A."/>
            <person name="Aono N."/>
            <person name="Aoyama T."/>
            <person name="Ambrose B.A."/>
            <person name="Ashton N.W."/>
            <person name="Axtell M.J."/>
            <person name="Barker E."/>
            <person name="Barker M.S."/>
            <person name="Bennetzen J.L."/>
            <person name="Bonawitz N.D."/>
            <person name="Chapple C."/>
            <person name="Cheng C."/>
            <person name="Correa L.G."/>
            <person name="Dacre M."/>
            <person name="DeBarry J."/>
            <person name="Dreyer I."/>
            <person name="Elias M."/>
            <person name="Engstrom E.M."/>
            <person name="Estelle M."/>
            <person name="Feng L."/>
            <person name="Finet C."/>
            <person name="Floyd S.K."/>
            <person name="Frommer W.B."/>
            <person name="Fujita T."/>
            <person name="Gramzow L."/>
            <person name="Gutensohn M."/>
            <person name="Harholt J."/>
            <person name="Hattori M."/>
            <person name="Heyl A."/>
            <person name="Hirai T."/>
            <person name="Hiwatashi Y."/>
            <person name="Ishikawa M."/>
            <person name="Iwata M."/>
            <person name="Karol K.G."/>
            <person name="Koehler B."/>
            <person name="Kolukisaoglu U."/>
            <person name="Kubo M."/>
            <person name="Kurata T."/>
            <person name="Lalonde S."/>
            <person name="Li K."/>
            <person name="Li Y."/>
            <person name="Litt A."/>
            <person name="Lyons E."/>
            <person name="Manning G."/>
            <person name="Maruyama T."/>
            <person name="Michael T.P."/>
            <person name="Mikami K."/>
            <person name="Miyazaki S."/>
            <person name="Morinaga S."/>
            <person name="Murata T."/>
            <person name="Mueller-Roeber B."/>
            <person name="Nelson D.R."/>
            <person name="Obara M."/>
            <person name="Oguri Y."/>
            <person name="Olmstead R.G."/>
            <person name="Onodera N."/>
            <person name="Petersen B.L."/>
            <person name="Pils B."/>
            <person name="Prigge M."/>
            <person name="Rensing S.A."/>
            <person name="Riano-Pachon D.M."/>
            <person name="Roberts A.W."/>
            <person name="Sato Y."/>
            <person name="Scheller H.V."/>
            <person name="Schulz B."/>
            <person name="Schulz C."/>
            <person name="Shakirov E.V."/>
            <person name="Shibagaki N."/>
            <person name="Shinohara N."/>
            <person name="Shippen D.E."/>
            <person name="Soerensen I."/>
            <person name="Sotooka R."/>
            <person name="Sugimoto N."/>
            <person name="Sugita M."/>
            <person name="Sumikawa N."/>
            <person name="Tanurdzic M."/>
            <person name="Theissen G."/>
            <person name="Ulvskov P."/>
            <person name="Wakazuki S."/>
            <person name="Weng J.K."/>
            <person name="Willats W.W."/>
            <person name="Wipf D."/>
            <person name="Wolf P.G."/>
            <person name="Yang L."/>
            <person name="Zimmer A.D."/>
            <person name="Zhu Q."/>
            <person name="Mitros T."/>
            <person name="Hellsten U."/>
            <person name="Loque D."/>
            <person name="Otillar R."/>
            <person name="Salamov A."/>
            <person name="Schmutz J."/>
            <person name="Shapiro H."/>
            <person name="Lindquist E."/>
            <person name="Lucas S."/>
            <person name="Rokhsar D."/>
            <person name="Grigoriev I.V."/>
        </authorList>
    </citation>
    <scope>NUCLEOTIDE SEQUENCE [LARGE SCALE GENOMIC DNA]</scope>
</reference>
<gene>
    <name evidence="3" type="ORF">SELMODRAFT_420401</name>
</gene>
<dbReference type="eggNOG" id="KOG4197">
    <property type="taxonomic scope" value="Eukaryota"/>
</dbReference>
<dbReference type="SUPFAM" id="SSF48452">
    <property type="entry name" value="TPR-like"/>
    <property type="match status" value="1"/>
</dbReference>
<evidence type="ECO:0000313" key="3">
    <source>
        <dbReference type="EMBL" id="EFJ18078.1"/>
    </source>
</evidence>
<dbReference type="Proteomes" id="UP000001514">
    <property type="component" value="Unassembled WGS sequence"/>
</dbReference>
<dbReference type="KEGG" id="smo:SELMODRAFT_420401"/>